<evidence type="ECO:0000313" key="3">
    <source>
        <dbReference type="EMBL" id="VAW05838.1"/>
    </source>
</evidence>
<dbReference type="PANTHER" id="PTHR35813">
    <property type="entry name" value="INNER MEMBRANE PROTEIN YBAN"/>
    <property type="match status" value="1"/>
</dbReference>
<evidence type="ECO:0000256" key="1">
    <source>
        <dbReference type="SAM" id="MobiDB-lite"/>
    </source>
</evidence>
<feature type="region of interest" description="Disordered" evidence="1">
    <location>
        <begin position="120"/>
        <end position="151"/>
    </location>
</feature>
<dbReference type="GO" id="GO:0005886">
    <property type="term" value="C:plasma membrane"/>
    <property type="evidence" value="ECO:0007669"/>
    <property type="project" value="TreeGrafter"/>
</dbReference>
<protein>
    <submittedName>
        <fullName evidence="3">Inner membrane protein YbaN</fullName>
    </submittedName>
</protein>
<dbReference type="EMBL" id="UOEF01000449">
    <property type="protein sequence ID" value="VAW05838.1"/>
    <property type="molecule type" value="Genomic_DNA"/>
</dbReference>
<name>A0A3B0SKB0_9ZZZZ</name>
<dbReference type="InterPro" id="IPR007401">
    <property type="entry name" value="DUF454"/>
</dbReference>
<evidence type="ECO:0000256" key="2">
    <source>
        <dbReference type="SAM" id="Phobius"/>
    </source>
</evidence>
<reference evidence="3" key="1">
    <citation type="submission" date="2018-06" db="EMBL/GenBank/DDBJ databases">
        <authorList>
            <person name="Zhirakovskaya E."/>
        </authorList>
    </citation>
    <scope>NUCLEOTIDE SEQUENCE</scope>
</reference>
<organism evidence="3">
    <name type="scientific">hydrothermal vent metagenome</name>
    <dbReference type="NCBI Taxonomy" id="652676"/>
    <lineage>
        <taxon>unclassified sequences</taxon>
        <taxon>metagenomes</taxon>
        <taxon>ecological metagenomes</taxon>
    </lineage>
</organism>
<proteinExistence type="predicted"/>
<keyword evidence="2" id="KW-0472">Membrane</keyword>
<keyword evidence="2" id="KW-1133">Transmembrane helix</keyword>
<feature type="transmembrane region" description="Helical" evidence="2">
    <location>
        <begin position="6"/>
        <end position="39"/>
    </location>
</feature>
<sequence length="151" mass="17050">MTRALYLLGGLFSLALGGIGILLPLLPTVPFVILAAFCFARSSPRLEAWLLDHHYFGQHIRNWRDRRAISKKGKRAALIAFGISIVVAMIFVKLPWNLIPVAAALISGTWIWTRAEPEQEKAPPLWPDFPDNDKISQKSEPENRAKNRPRK</sequence>
<dbReference type="Pfam" id="PF04304">
    <property type="entry name" value="DUF454"/>
    <property type="match status" value="1"/>
</dbReference>
<keyword evidence="2" id="KW-0812">Transmembrane</keyword>
<feature type="compositionally biased region" description="Basic and acidic residues" evidence="1">
    <location>
        <begin position="131"/>
        <end position="145"/>
    </location>
</feature>
<gene>
    <name evidence="3" type="ORF">MNBD_ALPHA04-1623</name>
</gene>
<feature type="transmembrane region" description="Helical" evidence="2">
    <location>
        <begin position="76"/>
        <end position="92"/>
    </location>
</feature>
<dbReference type="PANTHER" id="PTHR35813:SF1">
    <property type="entry name" value="INNER MEMBRANE PROTEIN YBAN"/>
    <property type="match status" value="1"/>
</dbReference>
<accession>A0A3B0SKB0</accession>
<dbReference type="AlphaFoldDB" id="A0A3B0SKB0"/>